<feature type="domain" description="SLH" evidence="1">
    <location>
        <begin position="561"/>
        <end position="620"/>
    </location>
</feature>
<dbReference type="PANTHER" id="PTHR43308:SF5">
    <property type="entry name" value="S-LAYER PROTEIN _ PEPTIDOGLYCAN ENDO-BETA-N-ACETYLGLUCOSAMINIDASE"/>
    <property type="match status" value="1"/>
</dbReference>
<keyword evidence="3" id="KW-1185">Reference proteome</keyword>
<comment type="caution">
    <text evidence="2">The sequence shown here is derived from an EMBL/GenBank/DDBJ whole genome shotgun (WGS) entry which is preliminary data.</text>
</comment>
<evidence type="ECO:0000313" key="3">
    <source>
        <dbReference type="Proteomes" id="UP000266340"/>
    </source>
</evidence>
<evidence type="ECO:0000313" key="2">
    <source>
        <dbReference type="EMBL" id="RIE00689.1"/>
    </source>
</evidence>
<gene>
    <name evidence="2" type="ORF">D3H35_27305</name>
</gene>
<reference evidence="2 3" key="1">
    <citation type="submission" date="2018-09" db="EMBL/GenBank/DDBJ databases">
        <title>Cohnella cavernae sp. nov., isolated from a karst cave.</title>
        <authorList>
            <person name="Zhu H."/>
        </authorList>
    </citation>
    <scope>NUCLEOTIDE SEQUENCE [LARGE SCALE GENOMIC DNA]</scope>
    <source>
        <strain evidence="2 3">K2E09-144</strain>
    </source>
</reference>
<dbReference type="Pfam" id="PF00395">
    <property type="entry name" value="SLH"/>
    <property type="match status" value="3"/>
</dbReference>
<evidence type="ECO:0000259" key="1">
    <source>
        <dbReference type="PROSITE" id="PS51272"/>
    </source>
</evidence>
<feature type="domain" description="SLH" evidence="1">
    <location>
        <begin position="490"/>
        <end position="553"/>
    </location>
</feature>
<dbReference type="PROSITE" id="PS51272">
    <property type="entry name" value="SLH"/>
    <property type="match status" value="3"/>
</dbReference>
<accession>A0A398CHT3</accession>
<name>A0A398CHT3_9BACL</name>
<dbReference type="Gene3D" id="2.60.40.2700">
    <property type="match status" value="1"/>
</dbReference>
<dbReference type="PANTHER" id="PTHR43308">
    <property type="entry name" value="OUTER MEMBRANE PROTEIN ALPHA-RELATED"/>
    <property type="match status" value="1"/>
</dbReference>
<feature type="domain" description="SLH" evidence="1">
    <location>
        <begin position="430"/>
        <end position="489"/>
    </location>
</feature>
<sequence length="620" mass="65122">MTVAATASDSGTISYQWYSNTSDSNSGGTPISGADSATYAAPTDTAGTFYYYAVVKNTNNAATGTKTATVTSNAVAVAVTIAPTYSIAAIANQTATPLQQGYAAGTQQTKTITVTNTGTGNLGHMSAALSGAHSNAFELTQPSATVNSLSSSTFTIRAKNGLAPGTYTVTVTISADFMTNVTFTVTQVVSRTYVPESPQNPEVSASVDVLVNGKAENAGKATTTTVNNQQVTTIAIDPQKLDEKLAAEGQHAVVTIPVGIDSDVIVGELNGQMIKNMEGKEATLELKVDRATYTLPAQQINIDALSAQLGESIALQDIKVRIEIASPTAGTVKTVEDAANKGKFALVAPSVDFTVKAAYGNKSVEVTSFNLYVERTIAIPDGVDPNKITTGIVVDPDGTVRHVPTKIVIIDGKYYAKISSLTNSTYSIVWHPLEFKDVANHWSKAAVNDMGSRMVISGVGNDLFNPDQDITRAEFAAIIVRGLGLKLEKGNSPFADVKAADWYSSAIQTAYSYGLINGFDDGTFRPLDKVTREQAMLIIAKAMKITALTDKLPSQDATALLNLFADGSSVSKWAVSGIADSVQAGIFKGRSGAQLAPKANITRAEVAVVVQQLLQKSDLI</sequence>
<dbReference type="InterPro" id="IPR001119">
    <property type="entry name" value="SLH_dom"/>
</dbReference>
<dbReference type="Proteomes" id="UP000266340">
    <property type="component" value="Unassembled WGS sequence"/>
</dbReference>
<organism evidence="2 3">
    <name type="scientific">Cohnella faecalis</name>
    <dbReference type="NCBI Taxonomy" id="2315694"/>
    <lineage>
        <taxon>Bacteria</taxon>
        <taxon>Bacillati</taxon>
        <taxon>Bacillota</taxon>
        <taxon>Bacilli</taxon>
        <taxon>Bacillales</taxon>
        <taxon>Paenibacillaceae</taxon>
        <taxon>Cohnella</taxon>
    </lineage>
</organism>
<dbReference type="OrthoDB" id="663332at2"/>
<dbReference type="EMBL" id="QXJM01000049">
    <property type="protein sequence ID" value="RIE00689.1"/>
    <property type="molecule type" value="Genomic_DNA"/>
</dbReference>
<proteinExistence type="predicted"/>
<protein>
    <submittedName>
        <fullName evidence="2">S-layer homology domain-containing protein</fullName>
    </submittedName>
</protein>
<dbReference type="AlphaFoldDB" id="A0A398CHT3"/>
<dbReference type="InterPro" id="IPR051465">
    <property type="entry name" value="Cell_Envelope_Struct_Comp"/>
</dbReference>